<reference evidence="1" key="1">
    <citation type="submission" date="2023-06" db="EMBL/GenBank/DDBJ databases">
        <title>Genomic analysis of the entomopathogenic nematode Steinernema hermaphroditum.</title>
        <authorList>
            <person name="Schwarz E.M."/>
            <person name="Heppert J.K."/>
            <person name="Baniya A."/>
            <person name="Schwartz H.T."/>
            <person name="Tan C.-H."/>
            <person name="Antoshechkin I."/>
            <person name="Sternberg P.W."/>
            <person name="Goodrich-Blair H."/>
            <person name="Dillman A.R."/>
        </authorList>
    </citation>
    <scope>NUCLEOTIDE SEQUENCE</scope>
    <source>
        <strain evidence="1">PS9179</strain>
        <tissue evidence="1">Whole animal</tissue>
    </source>
</reference>
<dbReference type="InterPro" id="IPR053729">
    <property type="entry name" value="MAD2L1BP_domain_sf"/>
</dbReference>
<evidence type="ECO:0000313" key="1">
    <source>
        <dbReference type="EMBL" id="KAK0425563.1"/>
    </source>
</evidence>
<dbReference type="Proteomes" id="UP001175271">
    <property type="component" value="Unassembled WGS sequence"/>
</dbReference>
<evidence type="ECO:0000313" key="2">
    <source>
        <dbReference type="Proteomes" id="UP001175271"/>
    </source>
</evidence>
<accession>A0AA39IM15</accession>
<gene>
    <name evidence="1" type="ORF">QR680_009260</name>
</gene>
<comment type="caution">
    <text evidence="1">The sequence shown here is derived from an EMBL/GenBank/DDBJ whole genome shotgun (WGS) entry which is preliminary data.</text>
</comment>
<keyword evidence="2" id="KW-1185">Reference proteome</keyword>
<dbReference type="Gene3D" id="3.30.900.20">
    <property type="match status" value="1"/>
</dbReference>
<dbReference type="AlphaFoldDB" id="A0AA39IM15"/>
<sequence length="212" mass="24385">MEIVLNSKRCLCVHSMLQVVDVVLKSILFQRQFTSELVDRLLESDEKFAGDYNRVADVLRDCFRSRNLDAIQEVVIVVGPSCYAPREFFRIPIRLCSNDASSSACGSHCGELTDREVKAFYRSMMTRFPVDSFKKLKRTDRAYIAFKASESIDLSSFEEIDTEESFEFLDTGESKALQARVMLNHECVLEEAQPKERSSCWFRVIPHFKVVP</sequence>
<organism evidence="1 2">
    <name type="scientific">Steinernema hermaphroditum</name>
    <dbReference type="NCBI Taxonomy" id="289476"/>
    <lineage>
        <taxon>Eukaryota</taxon>
        <taxon>Metazoa</taxon>
        <taxon>Ecdysozoa</taxon>
        <taxon>Nematoda</taxon>
        <taxon>Chromadorea</taxon>
        <taxon>Rhabditida</taxon>
        <taxon>Tylenchina</taxon>
        <taxon>Panagrolaimomorpha</taxon>
        <taxon>Strongyloidoidea</taxon>
        <taxon>Steinernematidae</taxon>
        <taxon>Steinernema</taxon>
    </lineage>
</organism>
<dbReference type="EMBL" id="JAUCMV010000001">
    <property type="protein sequence ID" value="KAK0425563.1"/>
    <property type="molecule type" value="Genomic_DNA"/>
</dbReference>
<protein>
    <submittedName>
        <fullName evidence="1">Uncharacterized protein</fullName>
    </submittedName>
</protein>
<proteinExistence type="predicted"/>
<name>A0AA39IM15_9BILA</name>